<organism evidence="2 3">
    <name type="scientific">Elliptochloris bilobata</name>
    <dbReference type="NCBI Taxonomy" id="381761"/>
    <lineage>
        <taxon>Eukaryota</taxon>
        <taxon>Viridiplantae</taxon>
        <taxon>Chlorophyta</taxon>
        <taxon>core chlorophytes</taxon>
        <taxon>Trebouxiophyceae</taxon>
        <taxon>Trebouxiophyceae incertae sedis</taxon>
        <taxon>Elliptochloris clade</taxon>
        <taxon>Elliptochloris</taxon>
    </lineage>
</organism>
<proteinExistence type="predicted"/>
<dbReference type="InterPro" id="IPR050471">
    <property type="entry name" value="AB_hydrolase"/>
</dbReference>
<dbReference type="EMBL" id="JALJOU010000027">
    <property type="protein sequence ID" value="KAK9835985.1"/>
    <property type="molecule type" value="Genomic_DNA"/>
</dbReference>
<evidence type="ECO:0000259" key="1">
    <source>
        <dbReference type="Pfam" id="PF00561"/>
    </source>
</evidence>
<keyword evidence="3" id="KW-1185">Reference proteome</keyword>
<evidence type="ECO:0000313" key="3">
    <source>
        <dbReference type="Proteomes" id="UP001445335"/>
    </source>
</evidence>
<dbReference type="PANTHER" id="PTHR43433">
    <property type="entry name" value="HYDROLASE, ALPHA/BETA FOLD FAMILY PROTEIN"/>
    <property type="match status" value="1"/>
</dbReference>
<reference evidence="2 3" key="1">
    <citation type="journal article" date="2024" name="Nat. Commun.">
        <title>Phylogenomics reveals the evolutionary origins of lichenization in chlorophyte algae.</title>
        <authorList>
            <person name="Puginier C."/>
            <person name="Libourel C."/>
            <person name="Otte J."/>
            <person name="Skaloud P."/>
            <person name="Haon M."/>
            <person name="Grisel S."/>
            <person name="Petersen M."/>
            <person name="Berrin J.G."/>
            <person name="Delaux P.M."/>
            <person name="Dal Grande F."/>
            <person name="Keller J."/>
        </authorList>
    </citation>
    <scope>NUCLEOTIDE SEQUENCE [LARGE SCALE GENOMIC DNA]</scope>
    <source>
        <strain evidence="2 3">SAG 245.80</strain>
    </source>
</reference>
<dbReference type="PANTHER" id="PTHR43433:SF5">
    <property type="entry name" value="AB HYDROLASE-1 DOMAIN-CONTAINING PROTEIN"/>
    <property type="match status" value="1"/>
</dbReference>
<sequence length="325" mass="36052">MGFACTLGCWGPQLDDLLRPGDDGRLPVRVLVLDNRGVGRSSARLRRRAYSTSLMAQDILALLKHLRWGPVHVVGHSLGGMIATRLAVLAPERVASLTLVCATAGGWQSLPCSWRVAKYGLQMLFARTAEDRAKIDLKLHFMRKTLNEVDRKHGRTRRELLREEYVEGAQHGGIGQPSTGFRGQLLAVWRHSVSERDARTIVAARIPVLVLHGRHDIVAAPRYGEALARRLEAPCVMLEGAHFLTRERGPEVCQLLRHIILHGRRLQERPYRYLDRASHEGVCGGLAGVSELRLAPPVREDSESSSATCGDSPTSTIQLIVRRDS</sequence>
<accession>A0AAW1RQT8</accession>
<dbReference type="SUPFAM" id="SSF53474">
    <property type="entry name" value="alpha/beta-Hydrolases"/>
    <property type="match status" value="1"/>
</dbReference>
<protein>
    <recommendedName>
        <fullName evidence="1">AB hydrolase-1 domain-containing protein</fullName>
    </recommendedName>
</protein>
<dbReference type="Proteomes" id="UP001445335">
    <property type="component" value="Unassembled WGS sequence"/>
</dbReference>
<dbReference type="PRINTS" id="PR00412">
    <property type="entry name" value="EPOXHYDRLASE"/>
</dbReference>
<dbReference type="Pfam" id="PF00561">
    <property type="entry name" value="Abhydrolase_1"/>
    <property type="match status" value="1"/>
</dbReference>
<dbReference type="InterPro" id="IPR000639">
    <property type="entry name" value="Epox_hydrolase-like"/>
</dbReference>
<comment type="caution">
    <text evidence="2">The sequence shown here is derived from an EMBL/GenBank/DDBJ whole genome shotgun (WGS) entry which is preliminary data.</text>
</comment>
<evidence type="ECO:0000313" key="2">
    <source>
        <dbReference type="EMBL" id="KAK9835985.1"/>
    </source>
</evidence>
<dbReference type="InterPro" id="IPR029058">
    <property type="entry name" value="AB_hydrolase_fold"/>
</dbReference>
<dbReference type="InterPro" id="IPR000073">
    <property type="entry name" value="AB_hydrolase_1"/>
</dbReference>
<dbReference type="PRINTS" id="PR00111">
    <property type="entry name" value="ABHYDROLASE"/>
</dbReference>
<dbReference type="AlphaFoldDB" id="A0AAW1RQT8"/>
<dbReference type="Gene3D" id="3.40.50.1820">
    <property type="entry name" value="alpha/beta hydrolase"/>
    <property type="match status" value="1"/>
</dbReference>
<name>A0AAW1RQT8_9CHLO</name>
<feature type="domain" description="AB hydrolase-1" evidence="1">
    <location>
        <begin position="29"/>
        <end position="243"/>
    </location>
</feature>
<dbReference type="GO" id="GO:0003824">
    <property type="term" value="F:catalytic activity"/>
    <property type="evidence" value="ECO:0007669"/>
    <property type="project" value="InterPro"/>
</dbReference>
<gene>
    <name evidence="2" type="ORF">WJX81_003955</name>
</gene>